<protein>
    <submittedName>
        <fullName evidence="1">Uncharacterized protein</fullName>
    </submittedName>
</protein>
<organism evidence="1">
    <name type="scientific">Sesamum angustifolium</name>
    <dbReference type="NCBI Taxonomy" id="2727405"/>
    <lineage>
        <taxon>Eukaryota</taxon>
        <taxon>Viridiplantae</taxon>
        <taxon>Streptophyta</taxon>
        <taxon>Embryophyta</taxon>
        <taxon>Tracheophyta</taxon>
        <taxon>Spermatophyta</taxon>
        <taxon>Magnoliopsida</taxon>
        <taxon>eudicotyledons</taxon>
        <taxon>Gunneridae</taxon>
        <taxon>Pentapetalae</taxon>
        <taxon>asterids</taxon>
        <taxon>lamiids</taxon>
        <taxon>Lamiales</taxon>
        <taxon>Pedaliaceae</taxon>
        <taxon>Sesamum</taxon>
    </lineage>
</organism>
<sequence>MDLRARKVTRNSIPEIELPRFDGEVSRSWIRKCIRYFHIVHTIPKELRVSLAFVHFERKAKLWFQGFWKKKYAYMATIAMYERFGGNDFRRIHQTGATIKHYGK</sequence>
<proteinExistence type="predicted"/>
<evidence type="ECO:0000313" key="1">
    <source>
        <dbReference type="EMBL" id="KAL0342958.1"/>
    </source>
</evidence>
<reference evidence="1" key="1">
    <citation type="submission" date="2020-06" db="EMBL/GenBank/DDBJ databases">
        <authorList>
            <person name="Li T."/>
            <person name="Hu X."/>
            <person name="Zhang T."/>
            <person name="Song X."/>
            <person name="Zhang H."/>
            <person name="Dai N."/>
            <person name="Sheng W."/>
            <person name="Hou X."/>
            <person name="Wei L."/>
        </authorList>
    </citation>
    <scope>NUCLEOTIDE SEQUENCE</scope>
    <source>
        <strain evidence="1">G01</strain>
        <tissue evidence="1">Leaf</tissue>
    </source>
</reference>
<dbReference type="AlphaFoldDB" id="A0AAW2NI36"/>
<gene>
    <name evidence="1" type="ORF">Sangu_1183200</name>
</gene>
<comment type="caution">
    <text evidence="1">The sequence shown here is derived from an EMBL/GenBank/DDBJ whole genome shotgun (WGS) entry which is preliminary data.</text>
</comment>
<feature type="non-terminal residue" evidence="1">
    <location>
        <position position="104"/>
    </location>
</feature>
<name>A0AAW2NI36_9LAMI</name>
<reference evidence="1" key="2">
    <citation type="journal article" date="2024" name="Plant">
        <title>Genomic evolution and insights into agronomic trait innovations of Sesamum species.</title>
        <authorList>
            <person name="Miao H."/>
            <person name="Wang L."/>
            <person name="Qu L."/>
            <person name="Liu H."/>
            <person name="Sun Y."/>
            <person name="Le M."/>
            <person name="Wang Q."/>
            <person name="Wei S."/>
            <person name="Zheng Y."/>
            <person name="Lin W."/>
            <person name="Duan Y."/>
            <person name="Cao H."/>
            <person name="Xiong S."/>
            <person name="Wang X."/>
            <person name="Wei L."/>
            <person name="Li C."/>
            <person name="Ma Q."/>
            <person name="Ju M."/>
            <person name="Zhao R."/>
            <person name="Li G."/>
            <person name="Mu C."/>
            <person name="Tian Q."/>
            <person name="Mei H."/>
            <person name="Zhang T."/>
            <person name="Gao T."/>
            <person name="Zhang H."/>
        </authorList>
    </citation>
    <scope>NUCLEOTIDE SEQUENCE</scope>
    <source>
        <strain evidence="1">G01</strain>
    </source>
</reference>
<accession>A0AAW2NI36</accession>
<dbReference type="EMBL" id="JACGWK010000007">
    <property type="protein sequence ID" value="KAL0342958.1"/>
    <property type="molecule type" value="Genomic_DNA"/>
</dbReference>